<dbReference type="InterPro" id="IPR016031">
    <property type="entry name" value="Trp_RNA-bd_attenuator-like_dom"/>
</dbReference>
<dbReference type="PANTHER" id="PTHR43657">
    <property type="entry name" value="TRYPTOPHAN RNA-BINDING ATTENUATOR PROTEIN-LIKE PROTEIN"/>
    <property type="match status" value="1"/>
</dbReference>
<dbReference type="Proteomes" id="UP001363151">
    <property type="component" value="Unassembled WGS sequence"/>
</dbReference>
<name>A0ABR1FG57_AURAN</name>
<proteinExistence type="predicted"/>
<dbReference type="EMBL" id="JBBJCI010000445">
    <property type="protein sequence ID" value="KAK7230222.1"/>
    <property type="molecule type" value="Genomic_DNA"/>
</dbReference>
<dbReference type="Pfam" id="PF01987">
    <property type="entry name" value="AIM24"/>
    <property type="match status" value="1"/>
</dbReference>
<dbReference type="Gene3D" id="3.60.160.10">
    <property type="entry name" value="Mitochondrial biogenesis AIM24"/>
    <property type="match status" value="1"/>
</dbReference>
<sequence>MATGMVMPASIQQMGLTVVGTEDLGPKYEVVGHDMQLLRIQMEPGDKVVAEPGAMVYMHSDVQAGCDSSDCMGRCCSGSPCIMGTFETPDTGGYLGLTPVNPAKVIPLELGGRSFLGKDGAYFASIGDVAVGYDCDCNPATCCCGGQGLVRQKISGNGMAFLGAMGVLTTKTLAEGETFVVDSNSLVAWEETVKFSIKRTGGCLTCCCSGEGMFNTTLEGPGTIFTQSYSHAKFKTFAINQALLGTKASSVMGANESPLAAMAGGVLGEVLGAPPAAEGIPATVLMASAQPVSLDDVRRRGLVMASAAAPIEASSMDRKLV</sequence>
<protein>
    <submittedName>
        <fullName evidence="1">AIM-like protein</fullName>
    </submittedName>
</protein>
<organism evidence="1 2">
    <name type="scientific">Aureococcus anophagefferens</name>
    <name type="common">Harmful bloom alga</name>
    <dbReference type="NCBI Taxonomy" id="44056"/>
    <lineage>
        <taxon>Eukaryota</taxon>
        <taxon>Sar</taxon>
        <taxon>Stramenopiles</taxon>
        <taxon>Ochrophyta</taxon>
        <taxon>Pelagophyceae</taxon>
        <taxon>Pelagomonadales</taxon>
        <taxon>Pelagomonadaceae</taxon>
        <taxon>Aureococcus</taxon>
    </lineage>
</organism>
<evidence type="ECO:0000313" key="1">
    <source>
        <dbReference type="EMBL" id="KAK7230222.1"/>
    </source>
</evidence>
<gene>
    <name evidence="1" type="ORF">SO694_0021207</name>
</gene>
<dbReference type="InterPro" id="IPR002838">
    <property type="entry name" value="AIM24"/>
</dbReference>
<accession>A0ABR1FG57</accession>
<dbReference type="PANTHER" id="PTHR43657:SF1">
    <property type="entry name" value="ALTERED INHERITANCE OF MITOCHONDRIA PROTEIN 24, MITOCHONDRIAL"/>
    <property type="match status" value="1"/>
</dbReference>
<dbReference type="InterPro" id="IPR036983">
    <property type="entry name" value="AIM24_sf"/>
</dbReference>
<reference evidence="1 2" key="1">
    <citation type="submission" date="2024-03" db="EMBL/GenBank/DDBJ databases">
        <title>Aureococcus anophagefferens CCMP1851 and Kratosvirus quantuckense: Draft genome of a second virus-susceptible host strain in the model system.</title>
        <authorList>
            <person name="Chase E."/>
            <person name="Truchon A.R."/>
            <person name="Schepens W."/>
            <person name="Wilhelm S.W."/>
        </authorList>
    </citation>
    <scope>NUCLEOTIDE SEQUENCE [LARGE SCALE GENOMIC DNA]</scope>
    <source>
        <strain evidence="1 2">CCMP1851</strain>
    </source>
</reference>
<evidence type="ECO:0000313" key="2">
    <source>
        <dbReference type="Proteomes" id="UP001363151"/>
    </source>
</evidence>
<comment type="caution">
    <text evidence="1">The sequence shown here is derived from an EMBL/GenBank/DDBJ whole genome shotgun (WGS) entry which is preliminary data.</text>
</comment>
<dbReference type="SUPFAM" id="SSF51219">
    <property type="entry name" value="TRAP-like"/>
    <property type="match status" value="1"/>
</dbReference>
<keyword evidence="2" id="KW-1185">Reference proteome</keyword>